<dbReference type="GO" id="GO:0005886">
    <property type="term" value="C:plasma membrane"/>
    <property type="evidence" value="ECO:0007669"/>
    <property type="project" value="TreeGrafter"/>
</dbReference>
<dbReference type="OrthoDB" id="688481at2759"/>
<keyword evidence="4" id="KW-0418">Kinase</keyword>
<evidence type="ECO:0000256" key="1">
    <source>
        <dbReference type="ARBA" id="ARBA00022527"/>
    </source>
</evidence>
<dbReference type="PANTHER" id="PTHR27002">
    <property type="entry name" value="RECEPTOR-LIKE SERINE/THREONINE-PROTEIN KINASE SD1-8"/>
    <property type="match status" value="1"/>
</dbReference>
<keyword evidence="5" id="KW-0067">ATP-binding</keyword>
<sequence>MNLKQAQAELRNSWKERTNIELLNPAFAETCSTDELMRYVQVAILCAQESVADRPTLLDVVSMLGSDKGILPNPRQPDFPTPVGVNGTRQSSILLRP</sequence>
<keyword evidence="2" id="KW-0808">Transferase</keyword>
<proteinExistence type="predicted"/>
<keyword evidence="1" id="KW-0723">Serine/threonine-protein kinase</keyword>
<name>A0A2P5CM86_TREOI</name>
<evidence type="ECO:0000256" key="2">
    <source>
        <dbReference type="ARBA" id="ARBA00022679"/>
    </source>
</evidence>
<feature type="compositionally biased region" description="Polar residues" evidence="6">
    <location>
        <begin position="87"/>
        <end position="97"/>
    </location>
</feature>
<gene>
    <name evidence="7" type="ORF">TorRG33x02_280200</name>
</gene>
<evidence type="ECO:0000313" key="7">
    <source>
        <dbReference type="EMBL" id="PON62136.1"/>
    </source>
</evidence>
<evidence type="ECO:0000256" key="5">
    <source>
        <dbReference type="ARBA" id="ARBA00022840"/>
    </source>
</evidence>
<protein>
    <recommendedName>
        <fullName evidence="9">Tyrosine-protein kinase</fullName>
    </recommendedName>
</protein>
<reference evidence="8" key="1">
    <citation type="submission" date="2016-06" db="EMBL/GenBank/DDBJ databases">
        <title>Parallel loss of symbiosis genes in relatives of nitrogen-fixing non-legume Parasponia.</title>
        <authorList>
            <person name="Van Velzen R."/>
            <person name="Holmer R."/>
            <person name="Bu F."/>
            <person name="Rutten L."/>
            <person name="Van Zeijl A."/>
            <person name="Liu W."/>
            <person name="Santuari L."/>
            <person name="Cao Q."/>
            <person name="Sharma T."/>
            <person name="Shen D."/>
            <person name="Roswanjaya Y."/>
            <person name="Wardhani T."/>
            <person name="Kalhor M.S."/>
            <person name="Jansen J."/>
            <person name="Van den Hoogen J."/>
            <person name="Gungor B."/>
            <person name="Hartog M."/>
            <person name="Hontelez J."/>
            <person name="Verver J."/>
            <person name="Yang W.-C."/>
            <person name="Schijlen E."/>
            <person name="Repin R."/>
            <person name="Schilthuizen M."/>
            <person name="Schranz E."/>
            <person name="Heidstra R."/>
            <person name="Miyata K."/>
            <person name="Fedorova E."/>
            <person name="Kohlen W."/>
            <person name="Bisseling T."/>
            <person name="Smit S."/>
            <person name="Geurts R."/>
        </authorList>
    </citation>
    <scope>NUCLEOTIDE SEQUENCE [LARGE SCALE GENOMIC DNA]</scope>
    <source>
        <strain evidence="8">cv. RG33-2</strain>
    </source>
</reference>
<dbReference type="AlphaFoldDB" id="A0A2P5CM86"/>
<keyword evidence="8" id="KW-1185">Reference proteome</keyword>
<dbReference type="InParanoid" id="A0A2P5CM86"/>
<evidence type="ECO:0000256" key="3">
    <source>
        <dbReference type="ARBA" id="ARBA00022741"/>
    </source>
</evidence>
<feature type="region of interest" description="Disordered" evidence="6">
    <location>
        <begin position="69"/>
        <end position="97"/>
    </location>
</feature>
<dbReference type="EMBL" id="JXTC01000350">
    <property type="protein sequence ID" value="PON62136.1"/>
    <property type="molecule type" value="Genomic_DNA"/>
</dbReference>
<evidence type="ECO:0000256" key="4">
    <source>
        <dbReference type="ARBA" id="ARBA00022777"/>
    </source>
</evidence>
<dbReference type="GO" id="GO:0004674">
    <property type="term" value="F:protein serine/threonine kinase activity"/>
    <property type="evidence" value="ECO:0007669"/>
    <property type="project" value="UniProtKB-KW"/>
</dbReference>
<organism evidence="7 8">
    <name type="scientific">Trema orientale</name>
    <name type="common">Charcoal tree</name>
    <name type="synonym">Celtis orientalis</name>
    <dbReference type="NCBI Taxonomy" id="63057"/>
    <lineage>
        <taxon>Eukaryota</taxon>
        <taxon>Viridiplantae</taxon>
        <taxon>Streptophyta</taxon>
        <taxon>Embryophyta</taxon>
        <taxon>Tracheophyta</taxon>
        <taxon>Spermatophyta</taxon>
        <taxon>Magnoliopsida</taxon>
        <taxon>eudicotyledons</taxon>
        <taxon>Gunneridae</taxon>
        <taxon>Pentapetalae</taxon>
        <taxon>rosids</taxon>
        <taxon>fabids</taxon>
        <taxon>Rosales</taxon>
        <taxon>Cannabaceae</taxon>
        <taxon>Trema</taxon>
    </lineage>
</organism>
<accession>A0A2P5CM86</accession>
<evidence type="ECO:0000256" key="6">
    <source>
        <dbReference type="SAM" id="MobiDB-lite"/>
    </source>
</evidence>
<evidence type="ECO:0000313" key="8">
    <source>
        <dbReference type="Proteomes" id="UP000237000"/>
    </source>
</evidence>
<dbReference type="Proteomes" id="UP000237000">
    <property type="component" value="Unassembled WGS sequence"/>
</dbReference>
<dbReference type="STRING" id="63057.A0A2P5CM86"/>
<evidence type="ECO:0008006" key="9">
    <source>
        <dbReference type="Google" id="ProtNLM"/>
    </source>
</evidence>
<dbReference type="GO" id="GO:0005524">
    <property type="term" value="F:ATP binding"/>
    <property type="evidence" value="ECO:0007669"/>
    <property type="project" value="UniProtKB-KW"/>
</dbReference>
<keyword evidence="3" id="KW-0547">Nucleotide-binding</keyword>
<comment type="caution">
    <text evidence="7">The sequence shown here is derived from an EMBL/GenBank/DDBJ whole genome shotgun (WGS) entry which is preliminary data.</text>
</comment>